<feature type="transmembrane region" description="Helical" evidence="1">
    <location>
        <begin position="96"/>
        <end position="114"/>
    </location>
</feature>
<evidence type="ECO:0000313" key="3">
    <source>
        <dbReference type="Proteomes" id="UP000467700"/>
    </source>
</evidence>
<feature type="transmembrane region" description="Helical" evidence="1">
    <location>
        <begin position="173"/>
        <end position="194"/>
    </location>
</feature>
<evidence type="ECO:0000313" key="2">
    <source>
        <dbReference type="EMBL" id="CAA7266695.1"/>
    </source>
</evidence>
<dbReference type="EMBL" id="CACVBS010000056">
    <property type="protein sequence ID" value="CAA7266695.1"/>
    <property type="molecule type" value="Genomic_DNA"/>
</dbReference>
<organism evidence="2 3">
    <name type="scientific">Cyclocybe aegerita</name>
    <name type="common">Black poplar mushroom</name>
    <name type="synonym">Agrocybe aegerita</name>
    <dbReference type="NCBI Taxonomy" id="1973307"/>
    <lineage>
        <taxon>Eukaryota</taxon>
        <taxon>Fungi</taxon>
        <taxon>Dikarya</taxon>
        <taxon>Basidiomycota</taxon>
        <taxon>Agaricomycotina</taxon>
        <taxon>Agaricomycetes</taxon>
        <taxon>Agaricomycetidae</taxon>
        <taxon>Agaricales</taxon>
        <taxon>Agaricineae</taxon>
        <taxon>Bolbitiaceae</taxon>
        <taxon>Cyclocybe</taxon>
    </lineage>
</organism>
<reference evidence="2 3" key="1">
    <citation type="submission" date="2020-01" db="EMBL/GenBank/DDBJ databases">
        <authorList>
            <person name="Gupta K D."/>
        </authorList>
    </citation>
    <scope>NUCLEOTIDE SEQUENCE [LARGE SCALE GENOMIC DNA]</scope>
</reference>
<dbReference type="AlphaFoldDB" id="A0A8S0W1R4"/>
<dbReference type="Proteomes" id="UP000467700">
    <property type="component" value="Unassembled WGS sequence"/>
</dbReference>
<sequence length="255" mass="28489">MFILFVFKSFKIPTYVHYVLSFFCLIRIAAFTLRIVLTASESAGENIGILIADEVLFGVGFFGLLYSAYTLVLNLESLSDRPPTTNPIIRLTQNRRMFRLALLVAVVIGVVAASGSNGGLNDNTSSALRKTSTSIFLVLTVLQAFQTIYLAQTRISEPERFKRMQKSFGTRHGIFILVLISLLLLIREVFAAATVDDHVKQNNEHFWYPLLALPEILAVVLYAIPGLVPSKEELRAKEREELNGYGDMKMVAVQP</sequence>
<comment type="caution">
    <text evidence="2">The sequence shown here is derived from an EMBL/GenBank/DDBJ whole genome shotgun (WGS) entry which is preliminary data.</text>
</comment>
<feature type="transmembrane region" description="Helical" evidence="1">
    <location>
        <begin position="55"/>
        <end position="75"/>
    </location>
</feature>
<proteinExistence type="predicted"/>
<accession>A0A8S0W1R4</accession>
<feature type="transmembrane region" description="Helical" evidence="1">
    <location>
        <begin position="206"/>
        <end position="228"/>
    </location>
</feature>
<dbReference type="OrthoDB" id="5389493at2759"/>
<keyword evidence="1" id="KW-0472">Membrane</keyword>
<feature type="transmembrane region" description="Helical" evidence="1">
    <location>
        <begin position="12"/>
        <end position="35"/>
    </location>
</feature>
<keyword evidence="1" id="KW-0812">Transmembrane</keyword>
<feature type="transmembrane region" description="Helical" evidence="1">
    <location>
        <begin position="134"/>
        <end position="152"/>
    </location>
</feature>
<protein>
    <submittedName>
        <fullName evidence="2">Uncharacterized protein</fullName>
    </submittedName>
</protein>
<name>A0A8S0W1R4_CYCAE</name>
<gene>
    <name evidence="2" type="ORF">AAE3_LOCUS8893</name>
</gene>
<evidence type="ECO:0000256" key="1">
    <source>
        <dbReference type="SAM" id="Phobius"/>
    </source>
</evidence>
<keyword evidence="1" id="KW-1133">Transmembrane helix</keyword>
<keyword evidence="3" id="KW-1185">Reference proteome</keyword>